<comment type="caution">
    <text evidence="2">The sequence shown here is derived from an EMBL/GenBank/DDBJ whole genome shotgun (WGS) entry which is preliminary data.</text>
</comment>
<feature type="compositionally biased region" description="Basic and acidic residues" evidence="1">
    <location>
        <begin position="21"/>
        <end position="39"/>
    </location>
</feature>
<dbReference type="AlphaFoldDB" id="A0A9W8TP77"/>
<name>A0A9W8TP77_9PEZI</name>
<protein>
    <submittedName>
        <fullName evidence="2">Uncharacterized protein</fullName>
    </submittedName>
</protein>
<accession>A0A9W8TP77</accession>
<gene>
    <name evidence="2" type="ORF">NPX13_g3806</name>
</gene>
<dbReference type="Proteomes" id="UP001148614">
    <property type="component" value="Unassembled WGS sequence"/>
</dbReference>
<organism evidence="2 3">
    <name type="scientific">Xylaria arbuscula</name>
    <dbReference type="NCBI Taxonomy" id="114810"/>
    <lineage>
        <taxon>Eukaryota</taxon>
        <taxon>Fungi</taxon>
        <taxon>Dikarya</taxon>
        <taxon>Ascomycota</taxon>
        <taxon>Pezizomycotina</taxon>
        <taxon>Sordariomycetes</taxon>
        <taxon>Xylariomycetidae</taxon>
        <taxon>Xylariales</taxon>
        <taxon>Xylariaceae</taxon>
        <taxon>Xylaria</taxon>
    </lineage>
</organism>
<evidence type="ECO:0000313" key="3">
    <source>
        <dbReference type="Proteomes" id="UP001148614"/>
    </source>
</evidence>
<reference evidence="2" key="1">
    <citation type="submission" date="2022-07" db="EMBL/GenBank/DDBJ databases">
        <title>Genome Sequence of Xylaria arbuscula.</title>
        <authorList>
            <person name="Buettner E."/>
        </authorList>
    </citation>
    <scope>NUCLEOTIDE SEQUENCE</scope>
    <source>
        <strain evidence="2">VT107</strain>
    </source>
</reference>
<feature type="region of interest" description="Disordered" evidence="1">
    <location>
        <begin position="20"/>
        <end position="39"/>
    </location>
</feature>
<dbReference type="EMBL" id="JANPWZ010000496">
    <property type="protein sequence ID" value="KAJ3576117.1"/>
    <property type="molecule type" value="Genomic_DNA"/>
</dbReference>
<keyword evidence="3" id="KW-1185">Reference proteome</keyword>
<evidence type="ECO:0000313" key="2">
    <source>
        <dbReference type="EMBL" id="KAJ3576117.1"/>
    </source>
</evidence>
<proteinExistence type="predicted"/>
<evidence type="ECO:0000256" key="1">
    <source>
        <dbReference type="SAM" id="MobiDB-lite"/>
    </source>
</evidence>
<sequence>MGLLSTEYAVGLAATAGKVRNGKEAYSPRDNAKSKDFETAPARHDGATMLFIANGHICMMIEYIYWTPH</sequence>